<dbReference type="EMBL" id="ATLV01025467">
    <property type="status" value="NOT_ANNOTATED_CDS"/>
    <property type="molecule type" value="Genomic_DNA"/>
</dbReference>
<protein>
    <submittedName>
        <fullName evidence="1 2">Uncharacterized protein</fullName>
    </submittedName>
</protein>
<evidence type="ECO:0000313" key="3">
    <source>
        <dbReference type="Proteomes" id="UP000030765"/>
    </source>
</evidence>
<organism evidence="1">
    <name type="scientific">Anopheles sinensis</name>
    <name type="common">Mosquito</name>
    <dbReference type="NCBI Taxonomy" id="74873"/>
    <lineage>
        <taxon>Eukaryota</taxon>
        <taxon>Metazoa</taxon>
        <taxon>Ecdysozoa</taxon>
        <taxon>Arthropoda</taxon>
        <taxon>Hexapoda</taxon>
        <taxon>Insecta</taxon>
        <taxon>Pterygota</taxon>
        <taxon>Neoptera</taxon>
        <taxon>Endopterygota</taxon>
        <taxon>Diptera</taxon>
        <taxon>Nematocera</taxon>
        <taxon>Culicoidea</taxon>
        <taxon>Culicidae</taxon>
        <taxon>Anophelinae</taxon>
        <taxon>Anopheles</taxon>
    </lineage>
</organism>
<accession>A0A084WQB7</accession>
<dbReference type="EnsemblMetazoa" id="ASIC020640-RA">
    <property type="protein sequence ID" value="ASIC020640-PA"/>
    <property type="gene ID" value="ASIC020640"/>
</dbReference>
<sequence>MLIVVEAAYQRDPAHATLLHKKRYCVNNTPASLQRVRAAKSTDLRLRHVGFAAAVLSNQFALSDRHRQAPAESPFINTQLVDSKSNASEIEGEKNEQPGVGEVALTRGVPVLAVPMGVGKTYVEDVVHE</sequence>
<dbReference type="Proteomes" id="UP000030765">
    <property type="component" value="Unassembled WGS sequence"/>
</dbReference>
<proteinExistence type="predicted"/>
<dbReference type="AlphaFoldDB" id="A0A084WQB7"/>
<evidence type="ECO:0000313" key="1">
    <source>
        <dbReference type="EMBL" id="KFB52411.1"/>
    </source>
</evidence>
<dbReference type="VEuPathDB" id="VectorBase:ASIC020640"/>
<evidence type="ECO:0000313" key="2">
    <source>
        <dbReference type="EnsemblMetazoa" id="ASIC020640-PA"/>
    </source>
</evidence>
<keyword evidence="3" id="KW-1185">Reference proteome</keyword>
<reference evidence="1 3" key="1">
    <citation type="journal article" date="2014" name="BMC Genomics">
        <title>Genome sequence of Anopheles sinensis provides insight into genetics basis of mosquito competence for malaria parasites.</title>
        <authorList>
            <person name="Zhou D."/>
            <person name="Zhang D."/>
            <person name="Ding G."/>
            <person name="Shi L."/>
            <person name="Hou Q."/>
            <person name="Ye Y."/>
            <person name="Xu Y."/>
            <person name="Zhou H."/>
            <person name="Xiong C."/>
            <person name="Li S."/>
            <person name="Yu J."/>
            <person name="Hong S."/>
            <person name="Yu X."/>
            <person name="Zou P."/>
            <person name="Chen C."/>
            <person name="Chang X."/>
            <person name="Wang W."/>
            <person name="Lv Y."/>
            <person name="Sun Y."/>
            <person name="Ma L."/>
            <person name="Shen B."/>
            <person name="Zhu C."/>
        </authorList>
    </citation>
    <scope>NUCLEOTIDE SEQUENCE [LARGE SCALE GENOMIC DNA]</scope>
</reference>
<name>A0A084WQB7_ANOSI</name>
<gene>
    <name evidence="1" type="ORF">ZHAS_00020640</name>
</gene>
<reference evidence="2" key="2">
    <citation type="submission" date="2020-05" db="UniProtKB">
        <authorList>
            <consortium name="EnsemblMetazoa"/>
        </authorList>
    </citation>
    <scope>IDENTIFICATION</scope>
</reference>
<dbReference type="EMBL" id="KE525389">
    <property type="protein sequence ID" value="KFB52411.1"/>
    <property type="molecule type" value="Genomic_DNA"/>
</dbReference>